<accession>A0ABS3H9I9</accession>
<protein>
    <recommendedName>
        <fullName evidence="6">Competence protein CoiA</fullName>
    </recommendedName>
</protein>
<keyword evidence="5" id="KW-1185">Reference proteome</keyword>
<feature type="region of interest" description="Disordered" evidence="1">
    <location>
        <begin position="318"/>
        <end position="337"/>
    </location>
</feature>
<name>A0ABS3H9I9_9ENTE</name>
<dbReference type="Pfam" id="PF25164">
    <property type="entry name" value="CoiA_N"/>
    <property type="match status" value="1"/>
</dbReference>
<dbReference type="Proteomes" id="UP000664256">
    <property type="component" value="Unassembled WGS sequence"/>
</dbReference>
<evidence type="ECO:0000313" key="4">
    <source>
        <dbReference type="EMBL" id="MBO0450126.1"/>
    </source>
</evidence>
<evidence type="ECO:0000313" key="5">
    <source>
        <dbReference type="Proteomes" id="UP000664256"/>
    </source>
</evidence>
<comment type="caution">
    <text evidence="4">The sequence shown here is derived from an EMBL/GenBank/DDBJ whole genome shotgun (WGS) entry which is preliminary data.</text>
</comment>
<organism evidence="4 5">
    <name type="scientific">Candidatus Enterococcus myersii</name>
    <dbReference type="NCBI Taxonomy" id="2815322"/>
    <lineage>
        <taxon>Bacteria</taxon>
        <taxon>Bacillati</taxon>
        <taxon>Bacillota</taxon>
        <taxon>Bacilli</taxon>
        <taxon>Lactobacillales</taxon>
        <taxon>Enterococcaceae</taxon>
        <taxon>Enterococcus</taxon>
    </lineage>
</organism>
<reference evidence="4 5" key="1">
    <citation type="submission" date="2021-03" db="EMBL/GenBank/DDBJ databases">
        <title>Enterococcal diversity collection.</title>
        <authorList>
            <person name="Gilmore M.S."/>
            <person name="Schwartzman J."/>
            <person name="Van Tyne D."/>
            <person name="Martin M."/>
            <person name="Earl A.M."/>
            <person name="Manson A.L."/>
            <person name="Straub T."/>
            <person name="Salamzade R."/>
            <person name="Saavedra J."/>
            <person name="Lebreton F."/>
            <person name="Prichula J."/>
            <person name="Schaufler K."/>
            <person name="Gaca A."/>
            <person name="Sgardioli B."/>
            <person name="Wagenaar J."/>
            <person name="Strong T."/>
        </authorList>
    </citation>
    <scope>NUCLEOTIDE SEQUENCE [LARGE SCALE GENOMIC DNA]</scope>
    <source>
        <strain evidence="4 5">MJM12</strain>
    </source>
</reference>
<evidence type="ECO:0000259" key="3">
    <source>
        <dbReference type="Pfam" id="PF25164"/>
    </source>
</evidence>
<evidence type="ECO:0000256" key="1">
    <source>
        <dbReference type="SAM" id="MobiDB-lite"/>
    </source>
</evidence>
<feature type="domain" description="Competence protein CoiA-like N-terminal" evidence="3">
    <location>
        <begin position="16"/>
        <end position="54"/>
    </location>
</feature>
<dbReference type="RefSeq" id="WP_206904522.1">
    <property type="nucleotide sequence ID" value="NZ_JAFLVT010000017.1"/>
</dbReference>
<dbReference type="EMBL" id="JAFLVT010000017">
    <property type="protein sequence ID" value="MBO0450126.1"/>
    <property type="molecule type" value="Genomic_DNA"/>
</dbReference>
<evidence type="ECO:0000259" key="2">
    <source>
        <dbReference type="Pfam" id="PF06054"/>
    </source>
</evidence>
<dbReference type="InterPro" id="IPR010330">
    <property type="entry name" value="CoiA_nuc"/>
</dbReference>
<dbReference type="InterPro" id="IPR057253">
    <property type="entry name" value="CoiA-like_N"/>
</dbReference>
<dbReference type="Pfam" id="PF06054">
    <property type="entry name" value="CoiA_nuc"/>
    <property type="match status" value="1"/>
</dbReference>
<sequence>MLIARNKAGELVAALKAKKQEEYHCPVCQKPVCLKQGQKQRTHFAHQREHCCKIVTEGETNEHIAGKNWLHQRLENSQLEVYLPQLKQRPDLLVNKTTVEFQCSVLDLSRLKARTKNYQSFHYQPWWIVGQRFIPQQQLSQLQKAFCYWQQTAYLWHLDTAAKQLRLYYLANWDFNRGYQWQCQNVAENTNLTSYTSHVSSLTSNKFYWRNAAYKRFLRQRLFQRQPRFLRLQHFFYQRNSHILDLPFWCYSSSRYHFFFEHELLLLRFLYLRNNNCQQWIKDLSQLKWQWDFPLVSQKIILKEIYLECQRLSGREKESFLPPKKGSCDSIESNRRG</sequence>
<evidence type="ECO:0008006" key="6">
    <source>
        <dbReference type="Google" id="ProtNLM"/>
    </source>
</evidence>
<gene>
    <name evidence="4" type="ORF">JZO76_11395</name>
</gene>
<feature type="domain" description="Competence protein CoiA nuclease-like" evidence="2">
    <location>
        <begin position="59"/>
        <end position="167"/>
    </location>
</feature>
<proteinExistence type="predicted"/>